<dbReference type="RefSeq" id="WP_267682820.1">
    <property type="nucleotide sequence ID" value="NZ_JAQNDN010000022.1"/>
</dbReference>
<name>A0ABT5BH12_9BACT</name>
<feature type="transmembrane region" description="Helical" evidence="1">
    <location>
        <begin position="29"/>
        <end position="48"/>
    </location>
</feature>
<keyword evidence="3" id="KW-1185">Reference proteome</keyword>
<dbReference type="Pfam" id="PF11752">
    <property type="entry name" value="DUF3309"/>
    <property type="match status" value="1"/>
</dbReference>
<evidence type="ECO:0000313" key="2">
    <source>
        <dbReference type="EMBL" id="MDC0673393.1"/>
    </source>
</evidence>
<comment type="caution">
    <text evidence="2">The sequence shown here is derived from an EMBL/GenBank/DDBJ whole genome shotgun (WGS) entry which is preliminary data.</text>
</comment>
<dbReference type="Proteomes" id="UP001217838">
    <property type="component" value="Unassembled WGS sequence"/>
</dbReference>
<reference evidence="2 3" key="1">
    <citation type="submission" date="2022-11" db="EMBL/GenBank/DDBJ databases">
        <title>Minimal conservation of predation-associated metabolite biosynthetic gene clusters underscores biosynthetic potential of Myxococcota including descriptions for ten novel species: Archangium lansinium sp. nov., Myxococcus landrumus sp. nov., Nannocystis bai.</title>
        <authorList>
            <person name="Ahearne A."/>
            <person name="Stevens C."/>
            <person name="Dowd S."/>
        </authorList>
    </citation>
    <scope>NUCLEOTIDE SEQUENCE [LARGE SCALE GENOMIC DNA]</scope>
    <source>
        <strain evidence="2 3">NCELM</strain>
    </source>
</reference>
<organism evidence="2 3">
    <name type="scientific">Nannocystis radixulma</name>
    <dbReference type="NCBI Taxonomy" id="2995305"/>
    <lineage>
        <taxon>Bacteria</taxon>
        <taxon>Pseudomonadati</taxon>
        <taxon>Myxococcota</taxon>
        <taxon>Polyangia</taxon>
        <taxon>Nannocystales</taxon>
        <taxon>Nannocystaceae</taxon>
        <taxon>Nannocystis</taxon>
    </lineage>
</organism>
<accession>A0ABT5BH12</accession>
<dbReference type="InterPro" id="IPR021738">
    <property type="entry name" value="DUF3309"/>
</dbReference>
<dbReference type="EMBL" id="JAQNDN010000022">
    <property type="protein sequence ID" value="MDC0673393.1"/>
    <property type="molecule type" value="Genomic_DNA"/>
</dbReference>
<sequence>MFGFWLVLILVLVLFSTLPMYQYNRRWGYYPSGIISLILLAVLFLMWFKLIAFSWPWSGSGPSP</sequence>
<keyword evidence="1" id="KW-0472">Membrane</keyword>
<evidence type="ECO:0000313" key="3">
    <source>
        <dbReference type="Proteomes" id="UP001217838"/>
    </source>
</evidence>
<gene>
    <name evidence="2" type="ORF">POL58_36955</name>
</gene>
<keyword evidence="1" id="KW-0812">Transmembrane</keyword>
<keyword evidence="1" id="KW-1133">Transmembrane helix</keyword>
<protein>
    <submittedName>
        <fullName evidence="2">DUF3309 family protein</fullName>
    </submittedName>
</protein>
<proteinExistence type="predicted"/>
<evidence type="ECO:0000256" key="1">
    <source>
        <dbReference type="SAM" id="Phobius"/>
    </source>
</evidence>